<organism evidence="16 17">
    <name type="scientific">Candidatus Accumulibacter cognatus</name>
    <dbReference type="NCBI Taxonomy" id="2954383"/>
    <lineage>
        <taxon>Bacteria</taxon>
        <taxon>Pseudomonadati</taxon>
        <taxon>Pseudomonadota</taxon>
        <taxon>Betaproteobacteria</taxon>
        <taxon>Candidatus Accumulibacter</taxon>
    </lineage>
</organism>
<keyword evidence="6" id="KW-0418">Kinase</keyword>
<protein>
    <recommendedName>
        <fullName evidence="12">Sensory histidine kinase/phosphatase NtrB</fullName>
        <ecNumber evidence="2">2.7.13.3</ecNumber>
    </recommendedName>
    <alternativeName>
        <fullName evidence="13">Nitrogen regulation protein NR(II)</fullName>
    </alternativeName>
    <alternativeName>
        <fullName evidence="14">Nitrogen regulator II</fullName>
    </alternativeName>
</protein>
<dbReference type="Gene3D" id="3.30.450.20">
    <property type="entry name" value="PAS domain"/>
    <property type="match status" value="1"/>
</dbReference>
<dbReference type="InterPro" id="IPR005467">
    <property type="entry name" value="His_kinase_dom"/>
</dbReference>
<dbReference type="CDD" id="cd00130">
    <property type="entry name" value="PAS"/>
    <property type="match status" value="1"/>
</dbReference>
<dbReference type="InterPro" id="IPR035965">
    <property type="entry name" value="PAS-like_dom_sf"/>
</dbReference>
<dbReference type="Pfam" id="PF00989">
    <property type="entry name" value="PAS"/>
    <property type="match status" value="1"/>
</dbReference>
<dbReference type="PANTHER" id="PTHR43065:SF16">
    <property type="entry name" value="SENSORY HISTIDINE KINASE_PHOSPHATASE NTRB"/>
    <property type="match status" value="1"/>
</dbReference>
<evidence type="ECO:0000313" key="16">
    <source>
        <dbReference type="EMBL" id="KFB75660.1"/>
    </source>
</evidence>
<comment type="function">
    <text evidence="11">Member of the two-component regulatory system NtrB/NtrC, which controls expression of the nitrogen-regulated (ntr) genes in response to nitrogen limitation. Under conditions of nitrogen limitation, NtrB autophosphorylates and transfers the phosphoryl group to NtrC. In the presence of nitrogen, acts as a phosphatase that dephosphorylates and inactivates NtrC.</text>
</comment>
<dbReference type="GO" id="GO:0000155">
    <property type="term" value="F:phosphorelay sensor kinase activity"/>
    <property type="evidence" value="ECO:0007669"/>
    <property type="project" value="InterPro"/>
</dbReference>
<dbReference type="SMART" id="SM00387">
    <property type="entry name" value="HATPase_c"/>
    <property type="match status" value="1"/>
</dbReference>
<evidence type="ECO:0000259" key="15">
    <source>
        <dbReference type="PROSITE" id="PS50109"/>
    </source>
</evidence>
<feature type="domain" description="Histidine kinase" evidence="15">
    <location>
        <begin position="149"/>
        <end position="368"/>
    </location>
</feature>
<keyword evidence="17" id="KW-1185">Reference proteome</keyword>
<comment type="catalytic activity">
    <reaction evidence="1">
        <text>ATP + protein L-histidine = ADP + protein N-phospho-L-histidine.</text>
        <dbReference type="EC" id="2.7.13.3"/>
    </reaction>
</comment>
<dbReference type="Proteomes" id="UP000021315">
    <property type="component" value="Unassembled WGS sequence"/>
</dbReference>
<reference evidence="16" key="1">
    <citation type="submission" date="2014-02" db="EMBL/GenBank/DDBJ databases">
        <title>Expanding our view of genomic diversity in Candidatus Accumulibacter clades.</title>
        <authorList>
            <person name="Skennerton C.T."/>
            <person name="Barr J.J."/>
            <person name="Slater F.R."/>
            <person name="Bond P.L."/>
            <person name="Tyson G.W."/>
        </authorList>
    </citation>
    <scope>NUCLEOTIDE SEQUENCE [LARGE SCALE GENOMIC DNA]</scope>
</reference>
<dbReference type="PANTHER" id="PTHR43065">
    <property type="entry name" value="SENSOR HISTIDINE KINASE"/>
    <property type="match status" value="1"/>
</dbReference>
<dbReference type="GO" id="GO:0016787">
    <property type="term" value="F:hydrolase activity"/>
    <property type="evidence" value="ECO:0007669"/>
    <property type="project" value="UniProtKB-KW"/>
</dbReference>
<keyword evidence="10" id="KW-0535">Nitrogen fixation</keyword>
<dbReference type="GO" id="GO:0005524">
    <property type="term" value="F:ATP binding"/>
    <property type="evidence" value="ECO:0007669"/>
    <property type="project" value="UniProtKB-KW"/>
</dbReference>
<evidence type="ECO:0000256" key="14">
    <source>
        <dbReference type="ARBA" id="ARBA00043094"/>
    </source>
</evidence>
<keyword evidence="9" id="KW-0902">Two-component regulatory system</keyword>
<dbReference type="EC" id="2.7.13.3" evidence="2"/>
<dbReference type="InterPro" id="IPR036890">
    <property type="entry name" value="HATPase_C_sf"/>
</dbReference>
<dbReference type="Pfam" id="PF00512">
    <property type="entry name" value="HisKA"/>
    <property type="match status" value="1"/>
</dbReference>
<evidence type="ECO:0000256" key="5">
    <source>
        <dbReference type="ARBA" id="ARBA00022741"/>
    </source>
</evidence>
<evidence type="ECO:0000256" key="6">
    <source>
        <dbReference type="ARBA" id="ARBA00022777"/>
    </source>
</evidence>
<evidence type="ECO:0000256" key="8">
    <source>
        <dbReference type="ARBA" id="ARBA00022840"/>
    </source>
</evidence>
<evidence type="ECO:0000256" key="7">
    <source>
        <dbReference type="ARBA" id="ARBA00022801"/>
    </source>
</evidence>
<dbReference type="EMBL" id="JDST02000078">
    <property type="protein sequence ID" value="KFB75660.1"/>
    <property type="molecule type" value="Genomic_DNA"/>
</dbReference>
<evidence type="ECO:0000256" key="2">
    <source>
        <dbReference type="ARBA" id="ARBA00012438"/>
    </source>
</evidence>
<dbReference type="PROSITE" id="PS50109">
    <property type="entry name" value="HIS_KIN"/>
    <property type="match status" value="1"/>
</dbReference>
<evidence type="ECO:0000256" key="13">
    <source>
        <dbReference type="ARBA" id="ARBA00042313"/>
    </source>
</evidence>
<keyword evidence="4 16" id="KW-0808">Transferase</keyword>
<evidence type="ECO:0000256" key="3">
    <source>
        <dbReference type="ARBA" id="ARBA00022553"/>
    </source>
</evidence>
<keyword evidence="7" id="KW-0378">Hydrolase</keyword>
<dbReference type="SUPFAM" id="SSF47384">
    <property type="entry name" value="Homodimeric domain of signal transducing histidine kinase"/>
    <property type="match status" value="1"/>
</dbReference>
<evidence type="ECO:0000256" key="1">
    <source>
        <dbReference type="ARBA" id="ARBA00000085"/>
    </source>
</evidence>
<accession>A0A080M5A9</accession>
<dbReference type="GO" id="GO:0006355">
    <property type="term" value="P:regulation of DNA-templated transcription"/>
    <property type="evidence" value="ECO:0007669"/>
    <property type="project" value="InterPro"/>
</dbReference>
<dbReference type="Gene3D" id="1.10.287.130">
    <property type="match status" value="1"/>
</dbReference>
<dbReference type="SUPFAM" id="SSF55785">
    <property type="entry name" value="PYP-like sensor domain (PAS domain)"/>
    <property type="match status" value="1"/>
</dbReference>
<dbReference type="InterPro" id="IPR004358">
    <property type="entry name" value="Sig_transdc_His_kin-like_C"/>
</dbReference>
<keyword evidence="3" id="KW-0597">Phosphoprotein</keyword>
<dbReference type="InterPro" id="IPR000014">
    <property type="entry name" value="PAS"/>
</dbReference>
<dbReference type="SUPFAM" id="SSF55874">
    <property type="entry name" value="ATPase domain of HSP90 chaperone/DNA topoisomerase II/histidine kinase"/>
    <property type="match status" value="1"/>
</dbReference>
<comment type="caution">
    <text evidence="16">The sequence shown here is derived from an EMBL/GenBank/DDBJ whole genome shotgun (WGS) entry which is preliminary data.</text>
</comment>
<dbReference type="STRING" id="1453999.AW06_003275"/>
<evidence type="ECO:0000256" key="9">
    <source>
        <dbReference type="ARBA" id="ARBA00023012"/>
    </source>
</evidence>
<dbReference type="InterPro" id="IPR003594">
    <property type="entry name" value="HATPase_dom"/>
</dbReference>
<dbReference type="AlphaFoldDB" id="A0A080M5A9"/>
<keyword evidence="5" id="KW-0547">Nucleotide-binding</keyword>
<gene>
    <name evidence="16" type="primary">glnL</name>
    <name evidence="16" type="ORF">AW06_003275</name>
</gene>
<dbReference type="NCBIfam" id="NF008293">
    <property type="entry name" value="PRK11073.1"/>
    <property type="match status" value="1"/>
</dbReference>
<sequence>MIVRACRSAKPMPEHSANPFAGLDLLSSAVVLLDARLVIRYLNPAAENLLEISNKVFTGCPLEGVMECPPRLLAALDSVLNQGWGYTGQKIGLRLVGGEVLQLNCTVNPVDSPEASLLVELWPIDQQLRATREERLVEQQQASRELIRNLVHEIKNPLGGIRGAAQLLERELNQPGLREYTQVIIKETDRLQDLMRRLLSPHRPMQPGPVNIHEILERVRSLLTAEFPTILSICRDYDTSLPELVGDREQLIQVFLNIARNAAQAIYRQADGSVTVPGLITLRTRAARQVTLFKRRYRLALEVKVIDDGPGIPEDIRERMFYPLVSGREGGSGLGLTLAQSFVQQHQGTIDCESQPGQTCFTIRLPLV</sequence>
<evidence type="ECO:0000256" key="11">
    <source>
        <dbReference type="ARBA" id="ARBA00037696"/>
    </source>
</evidence>
<evidence type="ECO:0000256" key="12">
    <source>
        <dbReference type="ARBA" id="ARBA00039567"/>
    </source>
</evidence>
<dbReference type="InterPro" id="IPR013767">
    <property type="entry name" value="PAS_fold"/>
</dbReference>
<evidence type="ECO:0000256" key="4">
    <source>
        <dbReference type="ARBA" id="ARBA00022679"/>
    </source>
</evidence>
<proteinExistence type="predicted"/>
<name>A0A080M5A9_9PROT</name>
<evidence type="ECO:0000256" key="10">
    <source>
        <dbReference type="ARBA" id="ARBA00023231"/>
    </source>
</evidence>
<dbReference type="PRINTS" id="PR00344">
    <property type="entry name" value="BCTRLSENSOR"/>
</dbReference>
<dbReference type="InterPro" id="IPR036097">
    <property type="entry name" value="HisK_dim/P_sf"/>
</dbReference>
<keyword evidence="8" id="KW-0067">ATP-binding</keyword>
<dbReference type="Gene3D" id="3.30.565.10">
    <property type="entry name" value="Histidine kinase-like ATPase, C-terminal domain"/>
    <property type="match status" value="1"/>
</dbReference>
<dbReference type="CDD" id="cd00082">
    <property type="entry name" value="HisKA"/>
    <property type="match status" value="1"/>
</dbReference>
<dbReference type="SMART" id="SM00388">
    <property type="entry name" value="HisKA"/>
    <property type="match status" value="1"/>
</dbReference>
<evidence type="ECO:0000313" key="17">
    <source>
        <dbReference type="Proteomes" id="UP000021315"/>
    </source>
</evidence>
<dbReference type="Pfam" id="PF02518">
    <property type="entry name" value="HATPase_c"/>
    <property type="match status" value="1"/>
</dbReference>
<dbReference type="InterPro" id="IPR003661">
    <property type="entry name" value="HisK_dim/P_dom"/>
</dbReference>